<feature type="region of interest" description="Disordered" evidence="1">
    <location>
        <begin position="1"/>
        <end position="23"/>
    </location>
</feature>
<evidence type="ECO:0000256" key="1">
    <source>
        <dbReference type="SAM" id="MobiDB-lite"/>
    </source>
</evidence>
<protein>
    <submittedName>
        <fullName evidence="2">Uncharacterized protein</fullName>
    </submittedName>
</protein>
<feature type="compositionally biased region" description="Polar residues" evidence="1">
    <location>
        <begin position="72"/>
        <end position="82"/>
    </location>
</feature>
<accession>A0A7X3FFS8</accession>
<dbReference type="EMBL" id="RHLK01000002">
    <property type="protein sequence ID" value="MVO98772.1"/>
    <property type="molecule type" value="Genomic_DNA"/>
</dbReference>
<proteinExistence type="predicted"/>
<feature type="region of interest" description="Disordered" evidence="1">
    <location>
        <begin position="48"/>
        <end position="82"/>
    </location>
</feature>
<dbReference type="Proteomes" id="UP000490800">
    <property type="component" value="Unassembled WGS sequence"/>
</dbReference>
<comment type="caution">
    <text evidence="2">The sequence shown here is derived from an EMBL/GenBank/DDBJ whole genome shotgun (WGS) entry which is preliminary data.</text>
</comment>
<gene>
    <name evidence="2" type="ORF">EDM21_04425</name>
</gene>
<sequence>MESAVQKIRQAMRRQGTAASGGSAALEASCACCGSGARWTKDGWTGIERGLIRRDYSGPSRGYPGWDRPLEQSPSRAPEQSP</sequence>
<organism evidence="2 3">
    <name type="scientific">Paenibacillus lutrae</name>
    <dbReference type="NCBI Taxonomy" id="2078573"/>
    <lineage>
        <taxon>Bacteria</taxon>
        <taxon>Bacillati</taxon>
        <taxon>Bacillota</taxon>
        <taxon>Bacilli</taxon>
        <taxon>Bacillales</taxon>
        <taxon>Paenibacillaceae</taxon>
        <taxon>Paenibacillus</taxon>
    </lineage>
</organism>
<reference evidence="2 3" key="1">
    <citation type="journal article" date="2019" name="Microorganisms">
        <title>Paenibacillus lutrae sp. nov., A Chitinolytic Species Isolated from A River Otter in Castril Natural Park, Granada, Spain.</title>
        <authorList>
            <person name="Rodriguez M."/>
            <person name="Reina J.C."/>
            <person name="Bejar V."/>
            <person name="Llamas I."/>
        </authorList>
    </citation>
    <scope>NUCLEOTIDE SEQUENCE [LARGE SCALE GENOMIC DNA]</scope>
    <source>
        <strain evidence="2 3">N10</strain>
    </source>
</reference>
<name>A0A7X3FFS8_9BACL</name>
<dbReference type="RefSeq" id="WP_157333249.1">
    <property type="nucleotide sequence ID" value="NZ_RHLK01000002.1"/>
</dbReference>
<evidence type="ECO:0000313" key="3">
    <source>
        <dbReference type="Proteomes" id="UP000490800"/>
    </source>
</evidence>
<keyword evidence="3" id="KW-1185">Reference proteome</keyword>
<evidence type="ECO:0000313" key="2">
    <source>
        <dbReference type="EMBL" id="MVO98772.1"/>
    </source>
</evidence>
<dbReference type="AlphaFoldDB" id="A0A7X3FFS8"/>